<dbReference type="RefSeq" id="WP_114958347.1">
    <property type="nucleotide sequence ID" value="NZ_JBHSJF010000008.1"/>
</dbReference>
<dbReference type="Gene3D" id="3.30.530.20">
    <property type="match status" value="1"/>
</dbReference>
<protein>
    <submittedName>
        <fullName evidence="3">SRPBCC family protein</fullName>
    </submittedName>
</protein>
<evidence type="ECO:0000313" key="3">
    <source>
        <dbReference type="EMBL" id="MFC5069528.1"/>
    </source>
</evidence>
<gene>
    <name evidence="3" type="ORF">ACFPFW_16035</name>
</gene>
<name>A0ABV9Z6M1_9HYPH</name>
<dbReference type="Proteomes" id="UP001595796">
    <property type="component" value="Unassembled WGS sequence"/>
</dbReference>
<dbReference type="InterPro" id="IPR023393">
    <property type="entry name" value="START-like_dom_sf"/>
</dbReference>
<sequence length="160" mass="18315">MKRLTITAQADRELVMERIFKAPRQLVFDAYTKPEFIRRWLLGPDGWSMPVCEVDLRPGGKYRYVWRNDESGQEMGAGGVYREIDPPGRLVNTERFDDPWYPGEALLTTTFTEKDSTTELRVTILYESTEARDTVLNSPMESGVSASYERLDSILAELPA</sequence>
<organism evidence="3 4">
    <name type="scientific">Flaviflagellibacter deserti</name>
    <dbReference type="NCBI Taxonomy" id="2267266"/>
    <lineage>
        <taxon>Bacteria</taxon>
        <taxon>Pseudomonadati</taxon>
        <taxon>Pseudomonadota</taxon>
        <taxon>Alphaproteobacteria</taxon>
        <taxon>Hyphomicrobiales</taxon>
        <taxon>Flaviflagellibacter</taxon>
    </lineage>
</organism>
<dbReference type="CDD" id="cd07826">
    <property type="entry name" value="SRPBCC_CalC_Aha1-like_9"/>
    <property type="match status" value="1"/>
</dbReference>
<comment type="caution">
    <text evidence="3">The sequence shown here is derived from an EMBL/GenBank/DDBJ whole genome shotgun (WGS) entry which is preliminary data.</text>
</comment>
<keyword evidence="4" id="KW-1185">Reference proteome</keyword>
<reference evidence="4" key="1">
    <citation type="journal article" date="2019" name="Int. J. Syst. Evol. Microbiol.">
        <title>The Global Catalogue of Microorganisms (GCM) 10K type strain sequencing project: providing services to taxonomists for standard genome sequencing and annotation.</title>
        <authorList>
            <consortium name="The Broad Institute Genomics Platform"/>
            <consortium name="The Broad Institute Genome Sequencing Center for Infectious Disease"/>
            <person name="Wu L."/>
            <person name="Ma J."/>
        </authorList>
    </citation>
    <scope>NUCLEOTIDE SEQUENCE [LARGE SCALE GENOMIC DNA]</scope>
    <source>
        <strain evidence="4">CGMCC 1.16444</strain>
    </source>
</reference>
<feature type="domain" description="Activator of Hsp90 ATPase homologue 1/2-like C-terminal" evidence="2">
    <location>
        <begin position="21"/>
        <end position="155"/>
    </location>
</feature>
<evidence type="ECO:0000259" key="2">
    <source>
        <dbReference type="Pfam" id="PF08327"/>
    </source>
</evidence>
<evidence type="ECO:0000256" key="1">
    <source>
        <dbReference type="ARBA" id="ARBA00006817"/>
    </source>
</evidence>
<comment type="similarity">
    <text evidence="1">Belongs to the AHA1 family.</text>
</comment>
<dbReference type="SUPFAM" id="SSF55961">
    <property type="entry name" value="Bet v1-like"/>
    <property type="match status" value="1"/>
</dbReference>
<proteinExistence type="inferred from homology"/>
<evidence type="ECO:0000313" key="4">
    <source>
        <dbReference type="Proteomes" id="UP001595796"/>
    </source>
</evidence>
<dbReference type="InterPro" id="IPR013538">
    <property type="entry name" value="ASHA1/2-like_C"/>
</dbReference>
<accession>A0ABV9Z6M1</accession>
<dbReference type="Pfam" id="PF08327">
    <property type="entry name" value="AHSA1"/>
    <property type="match status" value="1"/>
</dbReference>
<dbReference type="EMBL" id="JBHSJF010000008">
    <property type="protein sequence ID" value="MFC5069528.1"/>
    <property type="molecule type" value="Genomic_DNA"/>
</dbReference>